<feature type="transmembrane region" description="Helical" evidence="1">
    <location>
        <begin position="23"/>
        <end position="40"/>
    </location>
</feature>
<evidence type="ECO:0008006" key="4">
    <source>
        <dbReference type="Google" id="ProtNLM"/>
    </source>
</evidence>
<feature type="transmembrane region" description="Helical" evidence="1">
    <location>
        <begin position="46"/>
        <end position="67"/>
    </location>
</feature>
<feature type="transmembrane region" description="Helical" evidence="1">
    <location>
        <begin position="114"/>
        <end position="138"/>
    </location>
</feature>
<dbReference type="EMBL" id="JACCAE010000001">
    <property type="protein sequence ID" value="NYF98503.1"/>
    <property type="molecule type" value="Genomic_DNA"/>
</dbReference>
<sequence>MSLLLDEWPEPPEPPTLKRRRPVWLWLAAVIVGMASWLAVLPPDEFTAYALLGIALVLALVAVALLARTRTPGWLLAIALLPGLILCSSAATYLTAAMQLEDAEGIPPLNGFVLYFGGIWALIAIVVCSVLTAARALVRWGRRGRTAELRPGAGPGPSGSRVP</sequence>
<keyword evidence="1" id="KW-1133">Transmembrane helix</keyword>
<feature type="transmembrane region" description="Helical" evidence="1">
    <location>
        <begin position="74"/>
        <end position="94"/>
    </location>
</feature>
<dbReference type="RefSeq" id="WP_185991304.1">
    <property type="nucleotide sequence ID" value="NZ_JACCAE010000001.1"/>
</dbReference>
<accession>A0A852VV01</accession>
<evidence type="ECO:0000313" key="3">
    <source>
        <dbReference type="Proteomes" id="UP000554054"/>
    </source>
</evidence>
<keyword evidence="1" id="KW-0472">Membrane</keyword>
<dbReference type="Proteomes" id="UP000554054">
    <property type="component" value="Unassembled WGS sequence"/>
</dbReference>
<reference evidence="2 3" key="1">
    <citation type="submission" date="2020-07" db="EMBL/GenBank/DDBJ databases">
        <title>Sequencing the genomes of 1000 actinobacteria strains.</title>
        <authorList>
            <person name="Klenk H.-P."/>
        </authorList>
    </citation>
    <scope>NUCLEOTIDE SEQUENCE [LARGE SCALE GENOMIC DNA]</scope>
    <source>
        <strain evidence="2 3">DSM 26154</strain>
    </source>
</reference>
<keyword evidence="3" id="KW-1185">Reference proteome</keyword>
<comment type="caution">
    <text evidence="2">The sequence shown here is derived from an EMBL/GenBank/DDBJ whole genome shotgun (WGS) entry which is preliminary data.</text>
</comment>
<name>A0A852VV01_9MICO</name>
<organism evidence="2 3">
    <name type="scientific">Janibacter cremeus</name>
    <dbReference type="NCBI Taxonomy" id="1285192"/>
    <lineage>
        <taxon>Bacteria</taxon>
        <taxon>Bacillati</taxon>
        <taxon>Actinomycetota</taxon>
        <taxon>Actinomycetes</taxon>
        <taxon>Micrococcales</taxon>
        <taxon>Intrasporangiaceae</taxon>
        <taxon>Janibacter</taxon>
    </lineage>
</organism>
<keyword evidence="1" id="KW-0812">Transmembrane</keyword>
<dbReference type="AlphaFoldDB" id="A0A852VV01"/>
<evidence type="ECO:0000313" key="2">
    <source>
        <dbReference type="EMBL" id="NYF98503.1"/>
    </source>
</evidence>
<proteinExistence type="predicted"/>
<protein>
    <recommendedName>
        <fullName evidence="4">Transmembrane protein</fullName>
    </recommendedName>
</protein>
<gene>
    <name evidence="2" type="ORF">BJY20_001895</name>
</gene>
<evidence type="ECO:0000256" key="1">
    <source>
        <dbReference type="SAM" id="Phobius"/>
    </source>
</evidence>